<protein>
    <submittedName>
        <fullName evidence="1">Uncharacterized protein</fullName>
    </submittedName>
</protein>
<dbReference type="RefSeq" id="WP_026313083.1">
    <property type="nucleotide sequence ID" value="NZ_CP011367.1"/>
</dbReference>
<keyword evidence="2" id="KW-1185">Reference proteome</keyword>
<reference evidence="1 2" key="1">
    <citation type="submission" date="2015-04" db="EMBL/GenBank/DDBJ databases">
        <title>Complete Sequence for the Genome of the Thioalkalivibrio versutus D301.</title>
        <authorList>
            <person name="Mu T."/>
            <person name="Zhou J."/>
            <person name="Xu X."/>
        </authorList>
    </citation>
    <scope>NUCLEOTIDE SEQUENCE [LARGE SCALE GENOMIC DNA]</scope>
    <source>
        <strain evidence="1 2">D301</strain>
    </source>
</reference>
<dbReference type="PANTHER" id="PTHR34595">
    <property type="entry name" value="BLR5612 PROTEIN"/>
    <property type="match status" value="1"/>
</dbReference>
<gene>
    <name evidence="1" type="ORF">TVD_03715</name>
</gene>
<sequence>MLSRVAERVYWMARYVERAENTARMVMAFNLLALDMPKSVQLSWKGLVDVTGNEALFDNHYQREDERNCVKFLLADADNPSSILNSLRAARENVRTTRDLVPSEAWEVMNELYLFARDHIDQGIGKRGRFEFLSDVIQRCQTLTGLLAGTMSHDAAYDFIRLGRNLERADMGTRQIDVGALRHLKKDGEDPGPYEGLLWTSILRSESGFQMYRQHVKRRINGVDVVRYLLQDTAFPRSVTHALTQVQDALEKLPNNELPLRLVIQGRRHAADAHVDELIKEEALHAFIDVLQRDIGDIHGANAETWFLASPAQVQTQAA</sequence>
<dbReference type="Pfam" id="PF04168">
    <property type="entry name" value="Alpha-E"/>
    <property type="match status" value="1"/>
</dbReference>
<dbReference type="STRING" id="106634.TVD_03715"/>
<accession>A0A0G3G294</accession>
<proteinExistence type="predicted"/>
<dbReference type="OrthoDB" id="9803532at2"/>
<dbReference type="PATRIC" id="fig|106634.4.peg.756"/>
<dbReference type="InterPro" id="IPR051680">
    <property type="entry name" value="ATP-dep_Glu-Cys_Ligase-2"/>
</dbReference>
<name>A0A0G3G294_9GAMM</name>
<dbReference type="AlphaFoldDB" id="A0A0G3G294"/>
<organism evidence="1 2">
    <name type="scientific">Thioalkalivibrio versutus</name>
    <dbReference type="NCBI Taxonomy" id="106634"/>
    <lineage>
        <taxon>Bacteria</taxon>
        <taxon>Pseudomonadati</taxon>
        <taxon>Pseudomonadota</taxon>
        <taxon>Gammaproteobacteria</taxon>
        <taxon>Chromatiales</taxon>
        <taxon>Ectothiorhodospiraceae</taxon>
        <taxon>Thioalkalivibrio</taxon>
    </lineage>
</organism>
<dbReference type="PANTHER" id="PTHR34595:SF7">
    <property type="entry name" value="SLL1039 PROTEIN"/>
    <property type="match status" value="1"/>
</dbReference>
<dbReference type="EMBL" id="CP011367">
    <property type="protein sequence ID" value="AKJ94529.1"/>
    <property type="molecule type" value="Genomic_DNA"/>
</dbReference>
<dbReference type="InterPro" id="IPR007296">
    <property type="entry name" value="DUF403"/>
</dbReference>
<evidence type="ECO:0000313" key="1">
    <source>
        <dbReference type="EMBL" id="AKJ94529.1"/>
    </source>
</evidence>
<evidence type="ECO:0000313" key="2">
    <source>
        <dbReference type="Proteomes" id="UP000064201"/>
    </source>
</evidence>
<dbReference type="KEGG" id="tvr:TVD_03715"/>
<dbReference type="Proteomes" id="UP000064201">
    <property type="component" value="Chromosome"/>
</dbReference>